<dbReference type="RefSeq" id="WP_147815235.1">
    <property type="nucleotide sequence ID" value="NZ_BPRA01000011.1"/>
</dbReference>
<keyword evidence="3" id="KW-1185">Reference proteome</keyword>
<evidence type="ECO:0000259" key="1">
    <source>
        <dbReference type="Pfam" id="PF12395"/>
    </source>
</evidence>
<gene>
    <name evidence="2" type="ORF">EKPJFOCH_2641</name>
</gene>
<evidence type="ECO:0000313" key="3">
    <source>
        <dbReference type="Proteomes" id="UP001055101"/>
    </source>
</evidence>
<protein>
    <recommendedName>
        <fullName evidence="1">DUF3658 domain-containing protein</fullName>
    </recommendedName>
</protein>
<dbReference type="Pfam" id="PF12395">
    <property type="entry name" value="DUF3658"/>
    <property type="match status" value="1"/>
</dbReference>
<feature type="domain" description="DUF3658" evidence="1">
    <location>
        <begin position="126"/>
        <end position="186"/>
    </location>
</feature>
<organism evidence="2 3">
    <name type="scientific">Methylobacterium thuringiense</name>
    <dbReference type="NCBI Taxonomy" id="1003091"/>
    <lineage>
        <taxon>Bacteria</taxon>
        <taxon>Pseudomonadati</taxon>
        <taxon>Pseudomonadota</taxon>
        <taxon>Alphaproteobacteria</taxon>
        <taxon>Hyphomicrobiales</taxon>
        <taxon>Methylobacteriaceae</taxon>
        <taxon>Methylobacterium</taxon>
    </lineage>
</organism>
<evidence type="ECO:0000313" key="2">
    <source>
        <dbReference type="EMBL" id="GJE56142.1"/>
    </source>
</evidence>
<reference evidence="2" key="1">
    <citation type="journal article" date="2021" name="Front. Microbiol.">
        <title>Comprehensive Comparative Genomics and Phenotyping of Methylobacterium Species.</title>
        <authorList>
            <person name="Alessa O."/>
            <person name="Ogura Y."/>
            <person name="Fujitani Y."/>
            <person name="Takami H."/>
            <person name="Hayashi T."/>
            <person name="Sahin N."/>
            <person name="Tani A."/>
        </authorList>
    </citation>
    <scope>NUCLEOTIDE SEQUENCE</scope>
    <source>
        <strain evidence="2">DSM 23674</strain>
    </source>
</reference>
<reference evidence="2" key="2">
    <citation type="submission" date="2021-08" db="EMBL/GenBank/DDBJ databases">
        <authorList>
            <person name="Tani A."/>
            <person name="Ola A."/>
            <person name="Ogura Y."/>
            <person name="Katsura K."/>
            <person name="Hayashi T."/>
        </authorList>
    </citation>
    <scope>NUCLEOTIDE SEQUENCE</scope>
    <source>
        <strain evidence="2">DSM 23674</strain>
    </source>
</reference>
<name>A0ABQ4TNF4_9HYPH</name>
<proteinExistence type="predicted"/>
<dbReference type="EMBL" id="BPRA01000011">
    <property type="protein sequence ID" value="GJE56142.1"/>
    <property type="molecule type" value="Genomic_DNA"/>
</dbReference>
<dbReference type="Proteomes" id="UP001055101">
    <property type="component" value="Unassembled WGS sequence"/>
</dbReference>
<dbReference type="InterPro" id="IPR022123">
    <property type="entry name" value="DUF3658"/>
</dbReference>
<comment type="caution">
    <text evidence="2">The sequence shown here is derived from an EMBL/GenBank/DDBJ whole genome shotgun (WGS) entry which is preliminary data.</text>
</comment>
<sequence>MDDKVTWEALHALEVWNWQRPNAIEPADFDRAIQACLPVLSDADVETADRTSTALRSLYERSNHRLGVFLPEFGKGLRTTDKSQQRALLEQAMIWSENKHERLILDRCFKQIMSDEAAGLYDEHLSIDDLIEMVATAHWQKVAMVVGRIMGIRPGFVDEALAERVRALVDRGVLEAQGDLSNMRHSEVRLANS</sequence>
<accession>A0ABQ4TNF4</accession>